<dbReference type="InterPro" id="IPR025711">
    <property type="entry name" value="PepSY"/>
</dbReference>
<feature type="signal peptide" evidence="2">
    <location>
        <begin position="1"/>
        <end position="19"/>
    </location>
</feature>
<keyword evidence="2" id="KW-0732">Signal</keyword>
<dbReference type="OrthoDB" id="2943484at2"/>
<accession>A0A430B748</accession>
<feature type="region of interest" description="Disordered" evidence="1">
    <location>
        <begin position="26"/>
        <end position="46"/>
    </location>
</feature>
<protein>
    <recommendedName>
        <fullName evidence="3">PepSY domain-containing protein</fullName>
    </recommendedName>
</protein>
<keyword evidence="5" id="KW-1185">Reference proteome</keyword>
<feature type="domain" description="PepSY" evidence="3">
    <location>
        <begin position="59"/>
        <end position="116"/>
    </location>
</feature>
<evidence type="ECO:0000256" key="1">
    <source>
        <dbReference type="SAM" id="MobiDB-lite"/>
    </source>
</evidence>
<feature type="domain" description="PepSY" evidence="3">
    <location>
        <begin position="142"/>
        <end position="198"/>
    </location>
</feature>
<dbReference type="Proteomes" id="UP000288028">
    <property type="component" value="Unassembled WGS sequence"/>
</dbReference>
<reference evidence="4 5" key="1">
    <citation type="submission" date="2017-05" db="EMBL/GenBank/DDBJ databases">
        <title>Vagococcus spp. assemblies.</title>
        <authorList>
            <person name="Gulvik C.A."/>
        </authorList>
    </citation>
    <scope>NUCLEOTIDE SEQUENCE [LARGE SCALE GENOMIC DNA]</scope>
    <source>
        <strain evidence="4 5">SS1714</strain>
    </source>
</reference>
<dbReference type="Pfam" id="PF03413">
    <property type="entry name" value="PepSY"/>
    <property type="match status" value="2"/>
</dbReference>
<comment type="caution">
    <text evidence="4">The sequence shown here is derived from an EMBL/GenBank/DDBJ whole genome shotgun (WGS) entry which is preliminary data.</text>
</comment>
<gene>
    <name evidence="4" type="ORF">CBF28_04180</name>
</gene>
<evidence type="ECO:0000259" key="3">
    <source>
        <dbReference type="Pfam" id="PF03413"/>
    </source>
</evidence>
<dbReference type="PROSITE" id="PS51257">
    <property type="entry name" value="PROKAR_LIPOPROTEIN"/>
    <property type="match status" value="1"/>
</dbReference>
<name>A0A430B748_9ENTE</name>
<sequence length="203" mass="22653">MMKKTLLAGITFVLLGVMVGCGNKTVQQPASESKNKTTNVSTTDSQVSEKTKVEKVKTIDVSDAIKIYQEKHPKTDITSVELESERSGLVYKIEGVDDETEYDLTINASSKEILRDKSEKLDKEDRAGVKRKQDKLDLKDIISIDEATIIAEKETGFGTAQEWSLDKDLSTTYWEVKGVEGRKEAQIKIDAKSGKVLEFELDD</sequence>
<dbReference type="Gene3D" id="3.10.450.40">
    <property type="match status" value="2"/>
</dbReference>
<dbReference type="EMBL" id="NGKB01000003">
    <property type="protein sequence ID" value="RSU16139.1"/>
    <property type="molecule type" value="Genomic_DNA"/>
</dbReference>
<organism evidence="4 5">
    <name type="scientific">Vagococcus carniphilus</name>
    <dbReference type="NCBI Taxonomy" id="218144"/>
    <lineage>
        <taxon>Bacteria</taxon>
        <taxon>Bacillati</taxon>
        <taxon>Bacillota</taxon>
        <taxon>Bacilli</taxon>
        <taxon>Lactobacillales</taxon>
        <taxon>Enterococcaceae</taxon>
        <taxon>Vagococcus</taxon>
    </lineage>
</organism>
<evidence type="ECO:0000313" key="4">
    <source>
        <dbReference type="EMBL" id="RSU16139.1"/>
    </source>
</evidence>
<proteinExistence type="predicted"/>
<evidence type="ECO:0000256" key="2">
    <source>
        <dbReference type="SAM" id="SignalP"/>
    </source>
</evidence>
<evidence type="ECO:0000313" key="5">
    <source>
        <dbReference type="Proteomes" id="UP000288028"/>
    </source>
</evidence>
<feature type="chain" id="PRO_5038508952" description="PepSY domain-containing protein" evidence="2">
    <location>
        <begin position="20"/>
        <end position="203"/>
    </location>
</feature>
<dbReference type="AlphaFoldDB" id="A0A430B748"/>